<evidence type="ECO:0000259" key="2">
    <source>
        <dbReference type="PROSITE" id="PS51898"/>
    </source>
</evidence>
<dbReference type="GO" id="GO:0015074">
    <property type="term" value="P:DNA integration"/>
    <property type="evidence" value="ECO:0007669"/>
    <property type="project" value="InterPro"/>
</dbReference>
<dbReference type="SUPFAM" id="SSF56349">
    <property type="entry name" value="DNA breaking-rejoining enzymes"/>
    <property type="match status" value="1"/>
</dbReference>
<dbReference type="InterPro" id="IPR011010">
    <property type="entry name" value="DNA_brk_join_enz"/>
</dbReference>
<protein>
    <submittedName>
        <fullName evidence="3">Integrase</fullName>
    </submittedName>
</protein>
<dbReference type="Pfam" id="PF00589">
    <property type="entry name" value="Phage_integrase"/>
    <property type="match status" value="1"/>
</dbReference>
<reference evidence="3 4" key="1">
    <citation type="submission" date="2020-08" db="EMBL/GenBank/DDBJ databases">
        <title>Sequencing the genomes of 1000 actinobacteria strains.</title>
        <authorList>
            <person name="Klenk H.-P."/>
        </authorList>
    </citation>
    <scope>NUCLEOTIDE SEQUENCE [LARGE SCALE GENOMIC DNA]</scope>
    <source>
        <strain evidence="3 4">DSM 105784</strain>
    </source>
</reference>
<dbReference type="GO" id="GO:0003677">
    <property type="term" value="F:DNA binding"/>
    <property type="evidence" value="ECO:0007669"/>
    <property type="project" value="InterPro"/>
</dbReference>
<keyword evidence="4" id="KW-1185">Reference proteome</keyword>
<organism evidence="3 4">
    <name type="scientific">Conyzicola lurida</name>
    <dbReference type="NCBI Taxonomy" id="1172621"/>
    <lineage>
        <taxon>Bacteria</taxon>
        <taxon>Bacillati</taxon>
        <taxon>Actinomycetota</taxon>
        <taxon>Actinomycetes</taxon>
        <taxon>Micrococcales</taxon>
        <taxon>Microbacteriaceae</taxon>
        <taxon>Conyzicola</taxon>
    </lineage>
</organism>
<accession>A0A841AS75</accession>
<dbReference type="AlphaFoldDB" id="A0A841AS75"/>
<dbReference type="InterPro" id="IPR013762">
    <property type="entry name" value="Integrase-like_cat_sf"/>
</dbReference>
<gene>
    <name evidence="3" type="ORF">HD599_002738</name>
</gene>
<feature type="domain" description="Tyr recombinase" evidence="2">
    <location>
        <begin position="1"/>
        <end position="112"/>
    </location>
</feature>
<name>A0A841AS75_9MICO</name>
<dbReference type="RefSeq" id="WP_184238530.1">
    <property type="nucleotide sequence ID" value="NZ_JACHMJ010000001.1"/>
</dbReference>
<dbReference type="PROSITE" id="PS51898">
    <property type="entry name" value="TYR_RECOMBINASE"/>
    <property type="match status" value="1"/>
</dbReference>
<proteinExistence type="predicted"/>
<dbReference type="InterPro" id="IPR002104">
    <property type="entry name" value="Integrase_catalytic"/>
</dbReference>
<keyword evidence="1" id="KW-0233">DNA recombination</keyword>
<dbReference type="GO" id="GO:0006310">
    <property type="term" value="P:DNA recombination"/>
    <property type="evidence" value="ECO:0007669"/>
    <property type="project" value="UniProtKB-KW"/>
</dbReference>
<evidence type="ECO:0000313" key="4">
    <source>
        <dbReference type="Proteomes" id="UP000536685"/>
    </source>
</evidence>
<dbReference type="Gene3D" id="1.10.443.10">
    <property type="entry name" value="Intergrase catalytic core"/>
    <property type="match status" value="1"/>
</dbReference>
<evidence type="ECO:0000313" key="3">
    <source>
        <dbReference type="EMBL" id="MBB5844415.1"/>
    </source>
</evidence>
<sequence>MPYPSFLDGELELLCADKSSVDTVFASPNGQVLRAGNFRRNTFDAAVAKLRESYPELPLITPHSLRHTAASLAISSGASVLSIRRMLGHSSAAMTLDVYSDLFDDDLDAVADALDQRARNTNVGKMWANARSAKQASDSSTAGSL</sequence>
<evidence type="ECO:0000256" key="1">
    <source>
        <dbReference type="ARBA" id="ARBA00023172"/>
    </source>
</evidence>
<dbReference type="EMBL" id="JACHMJ010000001">
    <property type="protein sequence ID" value="MBB5844415.1"/>
    <property type="molecule type" value="Genomic_DNA"/>
</dbReference>
<dbReference type="Proteomes" id="UP000536685">
    <property type="component" value="Unassembled WGS sequence"/>
</dbReference>
<comment type="caution">
    <text evidence="3">The sequence shown here is derived from an EMBL/GenBank/DDBJ whole genome shotgun (WGS) entry which is preliminary data.</text>
</comment>